<evidence type="ECO:0000313" key="3">
    <source>
        <dbReference type="EMBL" id="KAE9344766.1"/>
    </source>
</evidence>
<protein>
    <submittedName>
        <fullName evidence="2">Uncharacterized protein</fullName>
    </submittedName>
</protein>
<evidence type="ECO:0000256" key="1">
    <source>
        <dbReference type="SAM" id="SignalP"/>
    </source>
</evidence>
<sequence>MLVGHCSGLGAALHVLVAWERINAAICSGLGADWTGLPTRPSGSEIGYSVAVAGNTGGDVKKTQSGTMIVKVHPMMTNFEVQYVTSDEYIGDGLTASKTVYFGILMGVG</sequence>
<dbReference type="EMBL" id="QXFT01000409">
    <property type="protein sequence ID" value="KAE9344766.1"/>
    <property type="molecule type" value="Genomic_DNA"/>
</dbReference>
<accession>A0A6A3MVR4</accession>
<keyword evidence="4" id="KW-1185">Reference proteome</keyword>
<keyword evidence="1" id="KW-0732">Signal</keyword>
<evidence type="ECO:0000313" key="5">
    <source>
        <dbReference type="Proteomes" id="UP000435112"/>
    </source>
</evidence>
<proteinExistence type="predicted"/>
<dbReference type="Proteomes" id="UP000434957">
    <property type="component" value="Unassembled WGS sequence"/>
</dbReference>
<evidence type="ECO:0000313" key="2">
    <source>
        <dbReference type="EMBL" id="KAE9033492.1"/>
    </source>
</evidence>
<dbReference type="Proteomes" id="UP000435112">
    <property type="component" value="Unassembled WGS sequence"/>
</dbReference>
<feature type="chain" id="PRO_5036165306" evidence="1">
    <location>
        <begin position="25"/>
        <end position="109"/>
    </location>
</feature>
<comment type="caution">
    <text evidence="2">The sequence shown here is derived from an EMBL/GenBank/DDBJ whole genome shotgun (WGS) entry which is preliminary data.</text>
</comment>
<dbReference type="AlphaFoldDB" id="A0A6A3MVR4"/>
<gene>
    <name evidence="2" type="ORF">PR002_g8638</name>
    <name evidence="3" type="ORF">PR003_g8286</name>
</gene>
<organism evidence="2 5">
    <name type="scientific">Phytophthora rubi</name>
    <dbReference type="NCBI Taxonomy" id="129364"/>
    <lineage>
        <taxon>Eukaryota</taxon>
        <taxon>Sar</taxon>
        <taxon>Stramenopiles</taxon>
        <taxon>Oomycota</taxon>
        <taxon>Peronosporomycetes</taxon>
        <taxon>Peronosporales</taxon>
        <taxon>Peronosporaceae</taxon>
        <taxon>Phytophthora</taxon>
    </lineage>
</organism>
<dbReference type="EMBL" id="QXFU01000441">
    <property type="protein sequence ID" value="KAE9033492.1"/>
    <property type="molecule type" value="Genomic_DNA"/>
</dbReference>
<name>A0A6A3MVR4_9STRA</name>
<feature type="signal peptide" evidence="1">
    <location>
        <begin position="1"/>
        <end position="24"/>
    </location>
</feature>
<evidence type="ECO:0000313" key="4">
    <source>
        <dbReference type="Proteomes" id="UP000434957"/>
    </source>
</evidence>
<reference evidence="2 5" key="1">
    <citation type="submission" date="2018-09" db="EMBL/GenBank/DDBJ databases">
        <title>Genomic investigation of the strawberry pathogen Phytophthora fragariae indicates pathogenicity is determined by transcriptional variation in three key races.</title>
        <authorList>
            <person name="Adams T.M."/>
            <person name="Armitage A.D."/>
            <person name="Sobczyk M.K."/>
            <person name="Bates H.J."/>
            <person name="Dunwell J.M."/>
            <person name="Nellist C.F."/>
            <person name="Harrison R.J."/>
        </authorList>
    </citation>
    <scope>NUCLEOTIDE SEQUENCE [LARGE SCALE GENOMIC DNA]</scope>
    <source>
        <strain evidence="2 5">SCRP324</strain>
        <strain evidence="3 4">SCRP333</strain>
    </source>
</reference>